<evidence type="ECO:0000256" key="5">
    <source>
        <dbReference type="ARBA" id="ARBA00023295"/>
    </source>
</evidence>
<name>A0ABS5KCE2_9BACT</name>
<evidence type="ECO:0000313" key="8">
    <source>
        <dbReference type="EMBL" id="MBS2212665.1"/>
    </source>
</evidence>
<dbReference type="InterPro" id="IPR015883">
    <property type="entry name" value="Glyco_hydro_20_cat"/>
</dbReference>
<dbReference type="Pfam" id="PF00728">
    <property type="entry name" value="Glyco_hydro_20"/>
    <property type="match status" value="1"/>
</dbReference>
<dbReference type="Gene3D" id="3.20.20.80">
    <property type="entry name" value="Glycosidases"/>
    <property type="match status" value="1"/>
</dbReference>
<evidence type="ECO:0000256" key="3">
    <source>
        <dbReference type="ARBA" id="ARBA00012663"/>
    </source>
</evidence>
<dbReference type="CDD" id="cd06563">
    <property type="entry name" value="GH20_chitobiase-like"/>
    <property type="match status" value="1"/>
</dbReference>
<proteinExistence type="inferred from homology"/>
<organism evidence="8 9">
    <name type="scientific">Carboxylicivirga mesophila</name>
    <dbReference type="NCBI Taxonomy" id="1166478"/>
    <lineage>
        <taxon>Bacteria</taxon>
        <taxon>Pseudomonadati</taxon>
        <taxon>Bacteroidota</taxon>
        <taxon>Bacteroidia</taxon>
        <taxon>Marinilabiliales</taxon>
        <taxon>Marinilabiliaceae</taxon>
        <taxon>Carboxylicivirga</taxon>
    </lineage>
</organism>
<sequence length="511" mass="58979">MAQHEDMGLIPQPYQLKTESGHFKITGETGLVIGVHPDLAFETNYLAQQIEMKAGFKSKVVDSNLQQKNCIYLGYDDKLADPEEYTIRIDSDRIEIAGSGQRGIFYGIQTLVQLIWNTETEQGDITLPGLFIHDRPRFAYRALMLDPARHFLSVDDIKRYIDVMAMYKFNHLHLHLSDDQGWRVEIEKYPLLVQKGSFREETDGDGKPHSGYYKKDELKELVAYAQERYITIVPELDVPGHSVAALSAYPEFTCFPKALKVRTTPGVSKDLFCAGNDKTFTFLRDVISEMAEVFPSDKFHLGGDEAPLDHWKECSRCQEKIKEKGLIDEHGLMSYFFSEMNQILKEHNKRPLFWYELDVPQYPVGSTMYAWRGGLTPEVITKTRNEGFPLICSPGEHAYFDYPQARGEETCDWMAYLPLRQVYKFDPGYGLPANEQAHIIGVEATLWGEYIKDIDRAFYMTWPRGMALAEAGWSEMNNRDWQSFMKRLEPNLNRLHQQGVNFRMPDKLNKK</sequence>
<comment type="caution">
    <text evidence="8">The sequence shown here is derived from an EMBL/GenBank/DDBJ whole genome shotgun (WGS) entry which is preliminary data.</text>
</comment>
<keyword evidence="4" id="KW-0378">Hydrolase</keyword>
<evidence type="ECO:0000256" key="1">
    <source>
        <dbReference type="ARBA" id="ARBA00001231"/>
    </source>
</evidence>
<dbReference type="InterPro" id="IPR029018">
    <property type="entry name" value="Hex-like_dom2"/>
</dbReference>
<dbReference type="InterPro" id="IPR017853">
    <property type="entry name" value="GH"/>
</dbReference>
<dbReference type="EC" id="3.2.1.52" evidence="3"/>
<evidence type="ECO:0000256" key="2">
    <source>
        <dbReference type="ARBA" id="ARBA00006285"/>
    </source>
</evidence>
<dbReference type="Gene3D" id="3.30.379.10">
    <property type="entry name" value="Chitobiase/beta-hexosaminidase domain 2-like"/>
    <property type="match status" value="1"/>
</dbReference>
<comment type="catalytic activity">
    <reaction evidence="1">
        <text>Hydrolysis of terminal non-reducing N-acetyl-D-hexosamine residues in N-acetyl-beta-D-hexosaminides.</text>
        <dbReference type="EC" id="3.2.1.52"/>
    </reaction>
</comment>
<evidence type="ECO:0000259" key="7">
    <source>
        <dbReference type="Pfam" id="PF02838"/>
    </source>
</evidence>
<dbReference type="PIRSF" id="PIRSF001093">
    <property type="entry name" value="B-hxosamndse_ab_euk"/>
    <property type="match status" value="1"/>
</dbReference>
<dbReference type="InterPro" id="IPR025705">
    <property type="entry name" value="Beta_hexosaminidase_sua/sub"/>
</dbReference>
<comment type="similarity">
    <text evidence="2">Belongs to the glycosyl hydrolase 20 family.</text>
</comment>
<dbReference type="InterPro" id="IPR015882">
    <property type="entry name" value="HEX_bac_N"/>
</dbReference>
<dbReference type="EMBL" id="JAGUCN010000017">
    <property type="protein sequence ID" value="MBS2212665.1"/>
    <property type="molecule type" value="Genomic_DNA"/>
</dbReference>
<feature type="domain" description="Beta-hexosaminidase bacterial type N-terminal" evidence="7">
    <location>
        <begin position="7"/>
        <end position="134"/>
    </location>
</feature>
<dbReference type="PRINTS" id="PR00738">
    <property type="entry name" value="GLHYDRLASE20"/>
</dbReference>
<evidence type="ECO:0000313" key="9">
    <source>
        <dbReference type="Proteomes" id="UP000721861"/>
    </source>
</evidence>
<dbReference type="Proteomes" id="UP000721861">
    <property type="component" value="Unassembled WGS sequence"/>
</dbReference>
<dbReference type="SUPFAM" id="SSF55545">
    <property type="entry name" value="beta-N-acetylhexosaminidase-like domain"/>
    <property type="match status" value="1"/>
</dbReference>
<feature type="domain" description="Glycoside hydrolase family 20 catalytic" evidence="6">
    <location>
        <begin position="138"/>
        <end position="475"/>
    </location>
</feature>
<keyword evidence="5" id="KW-0326">Glycosidase</keyword>
<dbReference type="RefSeq" id="WP_212229438.1">
    <property type="nucleotide sequence ID" value="NZ_JAGUCN010000017.1"/>
</dbReference>
<protein>
    <recommendedName>
        <fullName evidence="3">beta-N-acetylhexosaminidase</fullName>
        <ecNumber evidence="3">3.2.1.52</ecNumber>
    </recommendedName>
</protein>
<accession>A0ABS5KCE2</accession>
<evidence type="ECO:0000256" key="4">
    <source>
        <dbReference type="ARBA" id="ARBA00022801"/>
    </source>
</evidence>
<evidence type="ECO:0000259" key="6">
    <source>
        <dbReference type="Pfam" id="PF00728"/>
    </source>
</evidence>
<dbReference type="PANTHER" id="PTHR22600">
    <property type="entry name" value="BETA-HEXOSAMINIDASE"/>
    <property type="match status" value="1"/>
</dbReference>
<keyword evidence="9" id="KW-1185">Reference proteome</keyword>
<dbReference type="SUPFAM" id="SSF51445">
    <property type="entry name" value="(Trans)glycosidases"/>
    <property type="match status" value="1"/>
</dbReference>
<reference evidence="8 9" key="1">
    <citation type="journal article" date="2014" name="Int. J. Syst. Evol. Microbiol.">
        <title>Carboxylicivirga gen. nov. in the family Marinilabiliaceae with two novel species, Carboxylicivirga mesophila sp. nov. and Carboxylicivirga taeanensis sp. nov., and reclassification of Cytophaga fermentans as Saccharicrinis fermentans gen. nov., comb. nov.</title>
        <authorList>
            <person name="Yang S.H."/>
            <person name="Seo H.S."/>
            <person name="Woo J.H."/>
            <person name="Oh H.M."/>
            <person name="Jang H."/>
            <person name="Lee J.H."/>
            <person name="Kim S.J."/>
            <person name="Kwon K.K."/>
        </authorList>
    </citation>
    <scope>NUCLEOTIDE SEQUENCE [LARGE SCALE GENOMIC DNA]</scope>
    <source>
        <strain evidence="8 9">JCM 18290</strain>
    </source>
</reference>
<dbReference type="Pfam" id="PF02838">
    <property type="entry name" value="Glyco_hydro_20b"/>
    <property type="match status" value="1"/>
</dbReference>
<dbReference type="PANTHER" id="PTHR22600:SF57">
    <property type="entry name" value="BETA-N-ACETYLHEXOSAMINIDASE"/>
    <property type="match status" value="1"/>
</dbReference>
<gene>
    <name evidence="8" type="ORF">KEM09_14700</name>
</gene>